<dbReference type="Proteomes" id="UP000237752">
    <property type="component" value="Unassembled WGS sequence"/>
</dbReference>
<feature type="transmembrane region" description="Helical" evidence="7">
    <location>
        <begin position="205"/>
        <end position="229"/>
    </location>
</feature>
<proteinExistence type="inferred from homology"/>
<dbReference type="InterPro" id="IPR000515">
    <property type="entry name" value="MetI-like"/>
</dbReference>
<dbReference type="AlphaFoldDB" id="A0A2T1A499"/>
<feature type="transmembrane region" description="Helical" evidence="7">
    <location>
        <begin position="171"/>
        <end position="193"/>
    </location>
</feature>
<dbReference type="CDD" id="cd06261">
    <property type="entry name" value="TM_PBP2"/>
    <property type="match status" value="1"/>
</dbReference>
<keyword evidence="10" id="KW-1185">Reference proteome</keyword>
<dbReference type="PANTHER" id="PTHR43163:SF9">
    <property type="entry name" value="ABC TRANSPORTER PERMEASE PROTEIN"/>
    <property type="match status" value="1"/>
</dbReference>
<evidence type="ECO:0000256" key="3">
    <source>
        <dbReference type="ARBA" id="ARBA00022475"/>
    </source>
</evidence>
<gene>
    <name evidence="9" type="ORF">CLV47_103206</name>
</gene>
<accession>A0A2T1A499</accession>
<dbReference type="PANTHER" id="PTHR43163">
    <property type="entry name" value="DIPEPTIDE TRANSPORT SYSTEM PERMEASE PROTEIN DPPB-RELATED"/>
    <property type="match status" value="1"/>
</dbReference>
<keyword evidence="6 7" id="KW-0472">Membrane</keyword>
<evidence type="ECO:0000256" key="2">
    <source>
        <dbReference type="ARBA" id="ARBA00022448"/>
    </source>
</evidence>
<evidence type="ECO:0000259" key="8">
    <source>
        <dbReference type="PROSITE" id="PS50928"/>
    </source>
</evidence>
<evidence type="ECO:0000313" key="10">
    <source>
        <dbReference type="Proteomes" id="UP000237752"/>
    </source>
</evidence>
<feature type="transmembrane region" description="Helical" evidence="7">
    <location>
        <begin position="126"/>
        <end position="150"/>
    </location>
</feature>
<sequence length="345" mass="36588">MSDLATAEKASQPPPSWQSRARWTKAAKLAGWRAAVAFPITAFVSMVVFWLASIAPFNPLAAYLGAKFERVSIEQRAALAEELGINDAWIAIWGRWVRDVVLHWDWGYSRSMSRPVAEVLSERLPWTLMLAGVGIALGVGISLVLGVSAARRPGSTIDRFATGLAHLVQGIPPFVIALGAVAVFSLALGWLPVAGVSRGGADPTWGSIAIHIVLPATVLGLSQVPWLLLNIRTSVITALTEDHVTAARARGLPDRTTVWRHALPAALLPFVTVIGARLPELVTGAVLVETVFAWPGLAAATVDAAVSGDFPLLAAVTVLTCLMVLIGSLLADALYVLVDPRVDDA</sequence>
<feature type="transmembrane region" description="Helical" evidence="7">
    <location>
        <begin position="312"/>
        <end position="338"/>
    </location>
</feature>
<evidence type="ECO:0000256" key="5">
    <source>
        <dbReference type="ARBA" id="ARBA00022989"/>
    </source>
</evidence>
<comment type="similarity">
    <text evidence="7">Belongs to the binding-protein-dependent transport system permease family.</text>
</comment>
<evidence type="ECO:0000256" key="6">
    <source>
        <dbReference type="ARBA" id="ARBA00023136"/>
    </source>
</evidence>
<evidence type="ECO:0000256" key="7">
    <source>
        <dbReference type="RuleBase" id="RU363032"/>
    </source>
</evidence>
<protein>
    <submittedName>
        <fullName evidence="9">Peptide/nickel transport system permease protein</fullName>
    </submittedName>
</protein>
<comment type="subcellular location">
    <subcellularLocation>
        <location evidence="1 7">Cell membrane</location>
        <topology evidence="1 7">Multi-pass membrane protein</topology>
    </subcellularLocation>
</comment>
<organism evidence="9 10">
    <name type="scientific">Antricoccus suffuscus</name>
    <dbReference type="NCBI Taxonomy" id="1629062"/>
    <lineage>
        <taxon>Bacteria</taxon>
        <taxon>Bacillati</taxon>
        <taxon>Actinomycetota</taxon>
        <taxon>Actinomycetes</taxon>
        <taxon>Geodermatophilales</taxon>
        <taxon>Antricoccaceae</taxon>
        <taxon>Antricoccus</taxon>
    </lineage>
</organism>
<dbReference type="InterPro" id="IPR035906">
    <property type="entry name" value="MetI-like_sf"/>
</dbReference>
<keyword evidence="4 7" id="KW-0812">Transmembrane</keyword>
<keyword evidence="2 7" id="KW-0813">Transport</keyword>
<dbReference type="SUPFAM" id="SSF161098">
    <property type="entry name" value="MetI-like"/>
    <property type="match status" value="1"/>
</dbReference>
<feature type="transmembrane region" description="Helical" evidence="7">
    <location>
        <begin position="30"/>
        <end position="52"/>
    </location>
</feature>
<dbReference type="EMBL" id="PVUE01000003">
    <property type="protein sequence ID" value="PRZ43148.1"/>
    <property type="molecule type" value="Genomic_DNA"/>
</dbReference>
<keyword evidence="5 7" id="KW-1133">Transmembrane helix</keyword>
<evidence type="ECO:0000256" key="4">
    <source>
        <dbReference type="ARBA" id="ARBA00022692"/>
    </source>
</evidence>
<comment type="caution">
    <text evidence="9">The sequence shown here is derived from an EMBL/GenBank/DDBJ whole genome shotgun (WGS) entry which is preliminary data.</text>
</comment>
<dbReference type="Pfam" id="PF00528">
    <property type="entry name" value="BPD_transp_1"/>
    <property type="match status" value="1"/>
</dbReference>
<dbReference type="Gene3D" id="1.10.3720.10">
    <property type="entry name" value="MetI-like"/>
    <property type="match status" value="1"/>
</dbReference>
<keyword evidence="3" id="KW-1003">Cell membrane</keyword>
<dbReference type="GO" id="GO:0005886">
    <property type="term" value="C:plasma membrane"/>
    <property type="evidence" value="ECO:0007669"/>
    <property type="project" value="UniProtKB-SubCell"/>
</dbReference>
<evidence type="ECO:0000256" key="1">
    <source>
        <dbReference type="ARBA" id="ARBA00004651"/>
    </source>
</evidence>
<dbReference type="RefSeq" id="WP_202862417.1">
    <property type="nucleotide sequence ID" value="NZ_PVUE01000003.1"/>
</dbReference>
<dbReference type="PROSITE" id="PS50928">
    <property type="entry name" value="ABC_TM1"/>
    <property type="match status" value="1"/>
</dbReference>
<feature type="transmembrane region" description="Helical" evidence="7">
    <location>
        <begin position="282"/>
        <end position="300"/>
    </location>
</feature>
<name>A0A2T1A499_9ACTN</name>
<evidence type="ECO:0000313" key="9">
    <source>
        <dbReference type="EMBL" id="PRZ43148.1"/>
    </source>
</evidence>
<feature type="domain" description="ABC transmembrane type-1" evidence="8">
    <location>
        <begin position="124"/>
        <end position="331"/>
    </location>
</feature>
<reference evidence="9 10" key="1">
    <citation type="submission" date="2018-03" db="EMBL/GenBank/DDBJ databases">
        <title>Genomic Encyclopedia of Archaeal and Bacterial Type Strains, Phase II (KMG-II): from individual species to whole genera.</title>
        <authorList>
            <person name="Goeker M."/>
        </authorList>
    </citation>
    <scope>NUCLEOTIDE SEQUENCE [LARGE SCALE GENOMIC DNA]</scope>
    <source>
        <strain evidence="9 10">DSM 100065</strain>
    </source>
</reference>
<dbReference type="GO" id="GO:0055085">
    <property type="term" value="P:transmembrane transport"/>
    <property type="evidence" value="ECO:0007669"/>
    <property type="project" value="InterPro"/>
</dbReference>